<dbReference type="Proteomes" id="UP001515480">
    <property type="component" value="Unassembled WGS sequence"/>
</dbReference>
<name>A0AB34J7A2_PRYPA</name>
<feature type="compositionally biased region" description="Basic and acidic residues" evidence="1">
    <location>
        <begin position="349"/>
        <end position="359"/>
    </location>
</feature>
<sequence length="359" mass="38635">MLTPLCFLCFLSSAFAAGPISYLKPGMSDFKQGHAEILRQMEEMRQADAQAKAGPTPPPLAAPPRLALRRLVQHARLPLGVGAAGYALLRGVKAAAARARAAEEKARGAEAARQLDEAAGALHRLVGGEAMGALQQLLAARRADEPAAAASLAAELRARAAEVEALLPLYRQLSLAPPATLAATDAAELGRLKRAMLERCEASSALLASYEALGQSPPPYFRTWSVASLREREANVTAKSEVLRGILRLDAQLGRTKMDWELPAWEEERLLAYSEELRGKVEAHKGHKEKQTLLGKVEAALWLRREEAPIALQTMTVEQLQKLLAKLSGTPSESSNPPASTSDGESTEQDGHKPDARKD</sequence>
<feature type="region of interest" description="Disordered" evidence="1">
    <location>
        <begin position="326"/>
        <end position="359"/>
    </location>
</feature>
<feature type="compositionally biased region" description="Polar residues" evidence="1">
    <location>
        <begin position="329"/>
        <end position="344"/>
    </location>
</feature>
<gene>
    <name evidence="3" type="ORF">AB1Y20_003512</name>
</gene>
<keyword evidence="4" id="KW-1185">Reference proteome</keyword>
<keyword evidence="2" id="KW-0732">Signal</keyword>
<comment type="caution">
    <text evidence="3">The sequence shown here is derived from an EMBL/GenBank/DDBJ whole genome shotgun (WGS) entry which is preliminary data.</text>
</comment>
<feature type="chain" id="PRO_5044204561" evidence="2">
    <location>
        <begin position="17"/>
        <end position="359"/>
    </location>
</feature>
<proteinExistence type="predicted"/>
<feature type="signal peptide" evidence="2">
    <location>
        <begin position="1"/>
        <end position="16"/>
    </location>
</feature>
<evidence type="ECO:0000256" key="1">
    <source>
        <dbReference type="SAM" id="MobiDB-lite"/>
    </source>
</evidence>
<protein>
    <submittedName>
        <fullName evidence="3">Uncharacterized protein</fullName>
    </submittedName>
</protein>
<organism evidence="3 4">
    <name type="scientific">Prymnesium parvum</name>
    <name type="common">Toxic golden alga</name>
    <dbReference type="NCBI Taxonomy" id="97485"/>
    <lineage>
        <taxon>Eukaryota</taxon>
        <taxon>Haptista</taxon>
        <taxon>Haptophyta</taxon>
        <taxon>Prymnesiophyceae</taxon>
        <taxon>Prymnesiales</taxon>
        <taxon>Prymnesiaceae</taxon>
        <taxon>Prymnesium</taxon>
    </lineage>
</organism>
<evidence type="ECO:0000313" key="4">
    <source>
        <dbReference type="Proteomes" id="UP001515480"/>
    </source>
</evidence>
<reference evidence="3 4" key="1">
    <citation type="journal article" date="2024" name="Science">
        <title>Giant polyketide synthase enzymes in the biosynthesis of giant marine polyether toxins.</title>
        <authorList>
            <person name="Fallon T.R."/>
            <person name="Shende V.V."/>
            <person name="Wierzbicki I.H."/>
            <person name="Pendleton A.L."/>
            <person name="Watervoot N.F."/>
            <person name="Auber R.P."/>
            <person name="Gonzalez D.J."/>
            <person name="Wisecaver J.H."/>
            <person name="Moore B.S."/>
        </authorList>
    </citation>
    <scope>NUCLEOTIDE SEQUENCE [LARGE SCALE GENOMIC DNA]</scope>
    <source>
        <strain evidence="3 4">12B1</strain>
    </source>
</reference>
<dbReference type="EMBL" id="JBGBPQ010000012">
    <property type="protein sequence ID" value="KAL1514411.1"/>
    <property type="molecule type" value="Genomic_DNA"/>
</dbReference>
<dbReference type="AlphaFoldDB" id="A0AB34J7A2"/>
<evidence type="ECO:0000313" key="3">
    <source>
        <dbReference type="EMBL" id="KAL1514411.1"/>
    </source>
</evidence>
<evidence type="ECO:0000256" key="2">
    <source>
        <dbReference type="SAM" id="SignalP"/>
    </source>
</evidence>
<accession>A0AB34J7A2</accession>